<accession>A0A9N9WRK1</accession>
<sequence length="765" mass="87089">MSIVNSFFGSENQTFCSQIPNSNKTVILTSIYEGIPQTLILNVIVWIILILLFTLLRQQAWDFHRLGLVNSLSGKRWTQIFYAHGNNSEILNSLNSNEMNSNHDSNFDMETNEQATIRISRQPSVKDTGFFSWIVATWKLRKDQILKHSGPDAVHYLSFQQHLIVVMGIISFVSIVIILPINFQGNLSGDVNSFSHTTIANLDPNSKLLWVHTIFAILFVPLVVLVMRRSSGRNAFKVAPTRTIMAVGISKPDCNRQIIQNYLQQLFPDIEIRDIQLAYNVKKLTEVAQEYEKVIEARIYCEQHRGSIKVKPNCMTCNTVEALEFYKGEEQRLCGEVARLRAIALNDALGIAFISVSSTGAAKQVIIHFKPTAVKDWKLSYSPLPSDIFWENLTPNTAKWYLRWFLVNAFLFIFLFLFTTPAYLVGILRSMASKNEIIDNLTSQSPLVTEFLPTLLLWSFTAIMPLIVSFSETWLNHFTRSDYNYVVMTKTFGYLLFMILILPSLGLASASAFLEWSFTGANKNETYRFECVFLPDRGAFFVNYIITMTFIGTALELMRFPDLIVYIYRLMTSRSEAETPFIRKSIIIEFPFGIHYSWQLLVFTMAVFYSVACPLITPFALLYLIMKNFNDKHNLYFAYGPSHMISQGGGKIHSTAVTMTKFSVVFLLIVLTGISYFRDGNQWTLRTMFTGMSLLISLTLFGFMSPIKKCTTKPLPIIEDYTLPQPVYIADVFLNNRVMGNSPSHLSYGSSDVTESVTTSSPQRV</sequence>
<evidence type="ECO:0000256" key="3">
    <source>
        <dbReference type="ARBA" id="ARBA00022448"/>
    </source>
</evidence>
<feature type="transmembrane region" description="Helical" evidence="8">
    <location>
        <begin position="538"/>
        <end position="560"/>
    </location>
</feature>
<evidence type="ECO:0000259" key="9">
    <source>
        <dbReference type="Pfam" id="PF02714"/>
    </source>
</evidence>
<reference evidence="12" key="2">
    <citation type="submission" date="2022-10" db="EMBL/GenBank/DDBJ databases">
        <authorList>
            <consortium name="ENA_rothamsted_submissions"/>
            <consortium name="culmorum"/>
            <person name="King R."/>
        </authorList>
    </citation>
    <scope>NUCLEOTIDE SEQUENCE</scope>
</reference>
<dbReference type="Pfam" id="PF02714">
    <property type="entry name" value="RSN1_7TM"/>
    <property type="match status" value="1"/>
</dbReference>
<evidence type="ECO:0000259" key="10">
    <source>
        <dbReference type="Pfam" id="PF13967"/>
    </source>
</evidence>
<dbReference type="PANTHER" id="PTHR13018:SF5">
    <property type="entry name" value="RE44586P"/>
    <property type="match status" value="1"/>
</dbReference>
<dbReference type="InterPro" id="IPR032880">
    <property type="entry name" value="CSC1/OSCA1-like_N"/>
</dbReference>
<keyword evidence="3" id="KW-0813">Transport</keyword>
<dbReference type="AlphaFoldDB" id="A0A9N9WRK1"/>
<comment type="similarity">
    <text evidence="2">Belongs to the CSC1 (TC 1.A.17) family.</text>
</comment>
<evidence type="ECO:0000256" key="6">
    <source>
        <dbReference type="ARBA" id="ARBA00023136"/>
    </source>
</evidence>
<evidence type="ECO:0000259" key="11">
    <source>
        <dbReference type="Pfam" id="PF14703"/>
    </source>
</evidence>
<evidence type="ECO:0000256" key="8">
    <source>
        <dbReference type="SAM" id="Phobius"/>
    </source>
</evidence>
<feature type="transmembrane region" description="Helical" evidence="8">
    <location>
        <begin position="607"/>
        <end position="626"/>
    </location>
</feature>
<feature type="domain" description="CSC1/OSCA1-like N-terminal transmembrane" evidence="10">
    <location>
        <begin position="120"/>
        <end position="227"/>
    </location>
</feature>
<dbReference type="InterPro" id="IPR003864">
    <property type="entry name" value="CSC1/OSCA1-like_7TM"/>
</dbReference>
<dbReference type="Pfam" id="PF13967">
    <property type="entry name" value="RSN1_TM"/>
    <property type="match status" value="1"/>
</dbReference>
<reference evidence="12" key="1">
    <citation type="submission" date="2022-01" db="EMBL/GenBank/DDBJ databases">
        <authorList>
            <person name="King R."/>
        </authorList>
    </citation>
    <scope>NUCLEOTIDE SEQUENCE</scope>
</reference>
<dbReference type="InterPro" id="IPR027815">
    <property type="entry name" value="CSC1/OSCA1-like_cyt"/>
</dbReference>
<feature type="transmembrane region" description="Helical" evidence="8">
    <location>
        <begin position="163"/>
        <end position="183"/>
    </location>
</feature>
<evidence type="ECO:0000256" key="5">
    <source>
        <dbReference type="ARBA" id="ARBA00022989"/>
    </source>
</evidence>
<dbReference type="InterPro" id="IPR045122">
    <property type="entry name" value="Csc1-like"/>
</dbReference>
<evidence type="ECO:0008006" key="14">
    <source>
        <dbReference type="Google" id="ProtNLM"/>
    </source>
</evidence>
<keyword evidence="6 8" id="KW-0472">Membrane</keyword>
<feature type="transmembrane region" description="Helical" evidence="8">
    <location>
        <begin position="656"/>
        <end position="677"/>
    </location>
</feature>
<evidence type="ECO:0000256" key="1">
    <source>
        <dbReference type="ARBA" id="ARBA00004141"/>
    </source>
</evidence>
<feature type="transmembrane region" description="Helical" evidence="8">
    <location>
        <begin position="451"/>
        <end position="471"/>
    </location>
</feature>
<keyword evidence="4 8" id="KW-0812">Transmembrane</keyword>
<feature type="transmembrane region" description="Helical" evidence="8">
    <location>
        <begin position="492"/>
        <end position="518"/>
    </location>
</feature>
<keyword evidence="13" id="KW-1185">Reference proteome</keyword>
<keyword evidence="5 8" id="KW-1133">Transmembrane helix</keyword>
<feature type="transmembrane region" description="Helical" evidence="8">
    <location>
        <begin position="405"/>
        <end position="431"/>
    </location>
</feature>
<feature type="transmembrane region" description="Helical" evidence="8">
    <location>
        <begin position="39"/>
        <end position="56"/>
    </location>
</feature>
<proteinExistence type="inferred from homology"/>
<evidence type="ECO:0000313" key="12">
    <source>
        <dbReference type="EMBL" id="CAG9801382.1"/>
    </source>
</evidence>
<gene>
    <name evidence="12" type="ORF">CHIRRI_LOCUS4312</name>
</gene>
<dbReference type="PANTHER" id="PTHR13018">
    <property type="entry name" value="PROBABLE MEMBRANE PROTEIN DUF221-RELATED"/>
    <property type="match status" value="1"/>
</dbReference>
<evidence type="ECO:0000256" key="2">
    <source>
        <dbReference type="ARBA" id="ARBA00007779"/>
    </source>
</evidence>
<feature type="transmembrane region" description="Helical" evidence="8">
    <location>
        <begin position="683"/>
        <end position="703"/>
    </location>
</feature>
<dbReference type="OrthoDB" id="7773571at2759"/>
<dbReference type="Proteomes" id="UP001153620">
    <property type="component" value="Chromosome 1"/>
</dbReference>
<comment type="subcellular location">
    <subcellularLocation>
        <location evidence="1">Membrane</location>
        <topology evidence="1">Multi-pass membrane protein</topology>
    </subcellularLocation>
</comment>
<dbReference type="Pfam" id="PF14703">
    <property type="entry name" value="PHM7_cyt"/>
    <property type="match status" value="1"/>
</dbReference>
<organism evidence="12 13">
    <name type="scientific">Chironomus riparius</name>
    <dbReference type="NCBI Taxonomy" id="315576"/>
    <lineage>
        <taxon>Eukaryota</taxon>
        <taxon>Metazoa</taxon>
        <taxon>Ecdysozoa</taxon>
        <taxon>Arthropoda</taxon>
        <taxon>Hexapoda</taxon>
        <taxon>Insecta</taxon>
        <taxon>Pterygota</taxon>
        <taxon>Neoptera</taxon>
        <taxon>Endopterygota</taxon>
        <taxon>Diptera</taxon>
        <taxon>Nematocera</taxon>
        <taxon>Chironomoidea</taxon>
        <taxon>Chironomidae</taxon>
        <taxon>Chironominae</taxon>
        <taxon>Chironomus</taxon>
    </lineage>
</organism>
<evidence type="ECO:0000256" key="7">
    <source>
        <dbReference type="SAM" id="MobiDB-lite"/>
    </source>
</evidence>
<dbReference type="GO" id="GO:0005227">
    <property type="term" value="F:calcium-activated cation channel activity"/>
    <property type="evidence" value="ECO:0007669"/>
    <property type="project" value="InterPro"/>
</dbReference>
<dbReference type="EMBL" id="OU895877">
    <property type="protein sequence ID" value="CAG9801382.1"/>
    <property type="molecule type" value="Genomic_DNA"/>
</dbReference>
<feature type="region of interest" description="Disordered" evidence="7">
    <location>
        <begin position="746"/>
        <end position="765"/>
    </location>
</feature>
<feature type="domain" description="CSC1/OSCA1-like 7TM region" evidence="9">
    <location>
        <begin position="403"/>
        <end position="674"/>
    </location>
</feature>
<evidence type="ECO:0000313" key="13">
    <source>
        <dbReference type="Proteomes" id="UP001153620"/>
    </source>
</evidence>
<protein>
    <recommendedName>
        <fullName evidence="14">CSC1-like protein 2</fullName>
    </recommendedName>
</protein>
<feature type="compositionally biased region" description="Low complexity" evidence="7">
    <location>
        <begin position="750"/>
        <end position="765"/>
    </location>
</feature>
<evidence type="ECO:0000256" key="4">
    <source>
        <dbReference type="ARBA" id="ARBA00022692"/>
    </source>
</evidence>
<name>A0A9N9WRK1_9DIPT</name>
<dbReference type="GO" id="GO:0005886">
    <property type="term" value="C:plasma membrane"/>
    <property type="evidence" value="ECO:0007669"/>
    <property type="project" value="TreeGrafter"/>
</dbReference>
<feature type="transmembrane region" description="Helical" evidence="8">
    <location>
        <begin position="208"/>
        <end position="227"/>
    </location>
</feature>
<feature type="domain" description="CSC1/OSCA1-like cytosolic" evidence="11">
    <location>
        <begin position="242"/>
        <end position="392"/>
    </location>
</feature>